<dbReference type="AlphaFoldDB" id="K3XNV1"/>
<reference evidence="1" key="2">
    <citation type="submission" date="2018-08" db="UniProtKB">
        <authorList>
            <consortium name="EnsemblPlants"/>
        </authorList>
    </citation>
    <scope>IDENTIFICATION</scope>
    <source>
        <strain evidence="1">Yugu1</strain>
    </source>
</reference>
<dbReference type="Proteomes" id="UP000004995">
    <property type="component" value="Unassembled WGS sequence"/>
</dbReference>
<dbReference type="Gramene" id="KQL05070">
    <property type="protein sequence ID" value="KQL05070"/>
    <property type="gene ID" value="SETIT_003574mg"/>
</dbReference>
<protein>
    <submittedName>
        <fullName evidence="1">Uncharacterized protein</fullName>
    </submittedName>
</protein>
<organism evidence="1 2">
    <name type="scientific">Setaria italica</name>
    <name type="common">Foxtail millet</name>
    <name type="synonym">Panicum italicum</name>
    <dbReference type="NCBI Taxonomy" id="4555"/>
    <lineage>
        <taxon>Eukaryota</taxon>
        <taxon>Viridiplantae</taxon>
        <taxon>Streptophyta</taxon>
        <taxon>Embryophyta</taxon>
        <taxon>Tracheophyta</taxon>
        <taxon>Spermatophyta</taxon>
        <taxon>Magnoliopsida</taxon>
        <taxon>Liliopsida</taxon>
        <taxon>Poales</taxon>
        <taxon>Poaceae</taxon>
        <taxon>PACMAD clade</taxon>
        <taxon>Panicoideae</taxon>
        <taxon>Panicodae</taxon>
        <taxon>Paniceae</taxon>
        <taxon>Cenchrinae</taxon>
        <taxon>Setaria</taxon>
    </lineage>
</organism>
<name>K3XNV1_SETIT</name>
<keyword evidence="2" id="KW-1185">Reference proteome</keyword>
<reference evidence="2" key="1">
    <citation type="journal article" date="2012" name="Nat. Biotechnol.">
        <title>Reference genome sequence of the model plant Setaria.</title>
        <authorList>
            <person name="Bennetzen J.L."/>
            <person name="Schmutz J."/>
            <person name="Wang H."/>
            <person name="Percifield R."/>
            <person name="Hawkins J."/>
            <person name="Pontaroli A.C."/>
            <person name="Estep M."/>
            <person name="Feng L."/>
            <person name="Vaughn J.N."/>
            <person name="Grimwood J."/>
            <person name="Jenkins J."/>
            <person name="Barry K."/>
            <person name="Lindquist E."/>
            <person name="Hellsten U."/>
            <person name="Deshpande S."/>
            <person name="Wang X."/>
            <person name="Wu X."/>
            <person name="Mitros T."/>
            <person name="Triplett J."/>
            <person name="Yang X."/>
            <person name="Ye C.Y."/>
            <person name="Mauro-Herrera M."/>
            <person name="Wang L."/>
            <person name="Li P."/>
            <person name="Sharma M."/>
            <person name="Sharma R."/>
            <person name="Ronald P.C."/>
            <person name="Panaud O."/>
            <person name="Kellogg E.A."/>
            <person name="Brutnell T.P."/>
            <person name="Doust A.N."/>
            <person name="Tuskan G.A."/>
            <person name="Rokhsar D."/>
            <person name="Devos K.M."/>
        </authorList>
    </citation>
    <scope>NUCLEOTIDE SEQUENCE [LARGE SCALE GENOMIC DNA]</scope>
    <source>
        <strain evidence="2">cv. Yugu1</strain>
    </source>
</reference>
<dbReference type="EMBL" id="AGNK02002978">
    <property type="status" value="NOT_ANNOTATED_CDS"/>
    <property type="molecule type" value="Genomic_DNA"/>
</dbReference>
<sequence>MSYGYTFHVVKTRGRLVCFCKRLCSLAEVIDRKNASGFCEPDHLWQSIIFLSTCDSSSRQFLALVWRSTVAAGWSKTVHVEV</sequence>
<proteinExistence type="predicted"/>
<dbReference type="InParanoid" id="K3XNV1"/>
<dbReference type="HOGENOM" id="CLU_2562725_0_0_1"/>
<evidence type="ECO:0000313" key="2">
    <source>
        <dbReference type="Proteomes" id="UP000004995"/>
    </source>
</evidence>
<dbReference type="EnsemblPlants" id="KQL05070">
    <property type="protein sequence ID" value="KQL05070"/>
    <property type="gene ID" value="SETIT_003574mg"/>
</dbReference>
<accession>K3XNV1</accession>
<evidence type="ECO:0000313" key="1">
    <source>
        <dbReference type="EnsemblPlants" id="KQL05070"/>
    </source>
</evidence>